<organism evidence="20 21">
    <name type="scientific">Otolemur garnettii</name>
    <name type="common">Small-eared galago</name>
    <name type="synonym">Garnett's greater bushbaby</name>
    <dbReference type="NCBI Taxonomy" id="30611"/>
    <lineage>
        <taxon>Eukaryota</taxon>
        <taxon>Metazoa</taxon>
        <taxon>Chordata</taxon>
        <taxon>Craniata</taxon>
        <taxon>Vertebrata</taxon>
        <taxon>Euteleostomi</taxon>
        <taxon>Mammalia</taxon>
        <taxon>Eutheria</taxon>
        <taxon>Euarchontoglires</taxon>
        <taxon>Primates</taxon>
        <taxon>Strepsirrhini</taxon>
        <taxon>Lorisiformes</taxon>
        <taxon>Galagidae</taxon>
        <taxon>Otolemur</taxon>
    </lineage>
</organism>
<comment type="subunit">
    <text evidence="18">Homodimer.</text>
</comment>
<keyword evidence="15 18" id="KW-0539">Nucleus</keyword>
<keyword evidence="21" id="KW-1185">Reference proteome</keyword>
<evidence type="ECO:0000256" key="7">
    <source>
        <dbReference type="ARBA" id="ARBA00022553"/>
    </source>
</evidence>
<name>H0XN38_OTOGA</name>
<evidence type="ECO:0000256" key="10">
    <source>
        <dbReference type="ARBA" id="ARBA00022737"/>
    </source>
</evidence>
<keyword evidence="10 18" id="KW-0677">Repeat</keyword>
<evidence type="ECO:0000256" key="17">
    <source>
        <dbReference type="ARBA" id="ARBA00049114"/>
    </source>
</evidence>
<evidence type="ECO:0000256" key="9">
    <source>
        <dbReference type="ARBA" id="ARBA00022723"/>
    </source>
</evidence>
<dbReference type="PROSITE" id="PS51747">
    <property type="entry name" value="CYT_DCMP_DEAMINASES_2"/>
    <property type="match status" value="1"/>
</dbReference>
<feature type="domain" description="CMP/dCMP-type deaminase" evidence="19">
    <location>
        <begin position="30"/>
        <end position="148"/>
    </location>
</feature>
<evidence type="ECO:0000256" key="14">
    <source>
        <dbReference type="ARBA" id="ARBA00023118"/>
    </source>
</evidence>
<dbReference type="GO" id="GO:0070383">
    <property type="term" value="P:DNA cytosine deamination"/>
    <property type="evidence" value="ECO:0007669"/>
    <property type="project" value="UniProtKB-UniRule"/>
</dbReference>
<evidence type="ECO:0000313" key="20">
    <source>
        <dbReference type="Ensembl" id="ENSOGAP00000017529.1"/>
    </source>
</evidence>
<evidence type="ECO:0000256" key="5">
    <source>
        <dbReference type="ARBA" id="ARBA00020239"/>
    </source>
</evidence>
<keyword evidence="12 18" id="KW-0862">Zinc</keyword>
<dbReference type="AlphaFoldDB" id="H0XN38"/>
<dbReference type="Ensembl" id="ENSOGAT00000032675.1">
    <property type="protein sequence ID" value="ENSOGAP00000017529.1"/>
    <property type="gene ID" value="ENSOGAG00000024822.1"/>
</dbReference>
<evidence type="ECO:0000259" key="19">
    <source>
        <dbReference type="PROSITE" id="PS51747"/>
    </source>
</evidence>
<dbReference type="GO" id="GO:0000932">
    <property type="term" value="C:P-body"/>
    <property type="evidence" value="ECO:0007669"/>
    <property type="project" value="UniProtKB-SubCell"/>
</dbReference>
<keyword evidence="11 18" id="KW-0378">Hydrolase</keyword>
<dbReference type="InterPro" id="IPR016192">
    <property type="entry name" value="APOBEC/CMP_deaminase_Zn-bd"/>
</dbReference>
<dbReference type="PANTHER" id="PTHR13857:SF20">
    <property type="entry name" value="DNA DC-DU-EDITING ENZYME APOBEC-3G"/>
    <property type="match status" value="1"/>
</dbReference>
<dbReference type="GO" id="GO:0005634">
    <property type="term" value="C:nucleus"/>
    <property type="evidence" value="ECO:0007669"/>
    <property type="project" value="UniProtKB-SubCell"/>
</dbReference>
<dbReference type="GO" id="GO:0045869">
    <property type="term" value="P:negative regulation of single stranded viral RNA replication via double stranded DNA intermediate"/>
    <property type="evidence" value="ECO:0007669"/>
    <property type="project" value="TreeGrafter"/>
</dbReference>
<keyword evidence="8 18" id="KW-0399">Innate immunity</keyword>
<dbReference type="GO" id="GO:0008270">
    <property type="term" value="F:zinc ion binding"/>
    <property type="evidence" value="ECO:0007669"/>
    <property type="project" value="UniProtKB-UniRule"/>
</dbReference>
<dbReference type="eggNOG" id="KOG4075">
    <property type="taxonomic scope" value="Eukaryota"/>
</dbReference>
<dbReference type="Pfam" id="PF18782">
    <property type="entry name" value="NAD2"/>
    <property type="match status" value="1"/>
</dbReference>
<dbReference type="EMBL" id="AAQR03016199">
    <property type="status" value="NOT_ANNOTATED_CDS"/>
    <property type="molecule type" value="Genomic_DNA"/>
</dbReference>
<evidence type="ECO:0000256" key="2">
    <source>
        <dbReference type="ARBA" id="ARBA00004123"/>
    </source>
</evidence>
<evidence type="ECO:0000256" key="4">
    <source>
        <dbReference type="ARBA" id="ARBA00006576"/>
    </source>
</evidence>
<comment type="subcellular location">
    <subcellularLocation>
        <location evidence="3 18">Cytoplasm</location>
        <location evidence="3 18">P-body</location>
    </subcellularLocation>
    <subcellularLocation>
        <location evidence="18">Cytoplasm</location>
    </subcellularLocation>
    <subcellularLocation>
        <location evidence="2 18">Nucleus</location>
    </subcellularLocation>
    <text evidence="18">Mainly cytoplasmic, small amount are found in the nucleus.</text>
</comment>
<sequence length="204" mass="23721">MEWCPASHIRHLMDPDTFTSNFTNNPAIVGRRQTYLCHEVQLLDGDSWVPLDQYRGFLQSQNNCCRYGDGAGCPPLHAEFCFLDRVGSWQLNPNWHYRVTCFISWSPCFSCAQKVAMFLRRNSHVKLRILAARIYDYHPGYEEGLKALQGTGAQVAIMTHAEFEHCWDTFVDHRGRPFQPWEGLDKNSQALSRRLQDIFYLRTS</sequence>
<comment type="function">
    <text evidence="18">DNA deaminase (cytidine deaminase) which acts as an inhibitor of retrovirus replication and retrotransposon mobility. After the penetration of retroviral nucleocapsids into target cells of infection and the initiation of reverse transcription, it can induce the conversion of cytosine to uracil in the minus-sense single-strand viral DNA, leading to G-to-A hypermutations in the subsequent plus-strand viral DNA. The resultant detrimental levels of mutations in the proviral genome, along with a deamination-independent mechanism that works prior to the proviral integration, together exert efficient antiretroviral effects in infected target cells. Selectively targets single-stranded DNA and does not deaminate double-stranded DNA or single- or double-stranded RNA.</text>
</comment>
<evidence type="ECO:0000313" key="21">
    <source>
        <dbReference type="Proteomes" id="UP000005225"/>
    </source>
</evidence>
<dbReference type="GO" id="GO:0016554">
    <property type="term" value="P:cytidine to uridine editing"/>
    <property type="evidence" value="ECO:0007669"/>
    <property type="project" value="TreeGrafter"/>
</dbReference>
<evidence type="ECO:0000256" key="1">
    <source>
        <dbReference type="ARBA" id="ARBA00001947"/>
    </source>
</evidence>
<dbReference type="GO" id="GO:0051607">
    <property type="term" value="P:defense response to virus"/>
    <property type="evidence" value="ECO:0007669"/>
    <property type="project" value="UniProtKB-UniRule"/>
</dbReference>
<protein>
    <recommendedName>
        <fullName evidence="5 18">DNA dC-&gt;dU-editing enzyme APOBEC-3G</fullName>
        <ecNumber evidence="18">3.5.4.-</ecNumber>
    </recommendedName>
    <alternativeName>
        <fullName evidence="16 18">Deoxycytidine deaminase</fullName>
    </alternativeName>
</protein>
<dbReference type="Proteomes" id="UP000005225">
    <property type="component" value="Unassembled WGS sequence"/>
</dbReference>
<reference evidence="20" key="3">
    <citation type="submission" date="2025-09" db="UniProtKB">
        <authorList>
            <consortium name="Ensembl"/>
        </authorList>
    </citation>
    <scope>IDENTIFICATION</scope>
</reference>
<comment type="similarity">
    <text evidence="4 18">Belongs to the cytidine and deoxycytidylate deaminase family.</text>
</comment>
<dbReference type="InterPro" id="IPR002125">
    <property type="entry name" value="CMP_dCMP_dom"/>
</dbReference>
<evidence type="ECO:0000256" key="18">
    <source>
        <dbReference type="RuleBase" id="RU367054"/>
    </source>
</evidence>
<evidence type="ECO:0000256" key="15">
    <source>
        <dbReference type="ARBA" id="ARBA00023242"/>
    </source>
</evidence>
<dbReference type="GO" id="GO:0004126">
    <property type="term" value="F:cytidine deaminase activity"/>
    <property type="evidence" value="ECO:0007669"/>
    <property type="project" value="UniProtKB-UniRule"/>
</dbReference>
<evidence type="ECO:0000256" key="13">
    <source>
        <dbReference type="ARBA" id="ARBA00022859"/>
    </source>
</evidence>
<evidence type="ECO:0000256" key="16">
    <source>
        <dbReference type="ARBA" id="ARBA00032972"/>
    </source>
</evidence>
<dbReference type="PANTHER" id="PTHR13857">
    <property type="entry name" value="MRNA EDITING ENZYME"/>
    <property type="match status" value="1"/>
</dbReference>
<reference evidence="20" key="2">
    <citation type="submission" date="2025-08" db="UniProtKB">
        <authorList>
            <consortium name="Ensembl"/>
        </authorList>
    </citation>
    <scope>IDENTIFICATION</scope>
</reference>
<keyword evidence="7 18" id="KW-0597">Phosphoprotein</keyword>
<dbReference type="InterPro" id="IPR050610">
    <property type="entry name" value="APOBEC_Cyt_Deaminase"/>
</dbReference>
<proteinExistence type="inferred from homology"/>
<dbReference type="InterPro" id="IPR016193">
    <property type="entry name" value="Cytidine_deaminase-like"/>
</dbReference>
<comment type="cofactor">
    <cofactor evidence="1 18">
        <name>Zn(2+)</name>
        <dbReference type="ChEBI" id="CHEBI:29105"/>
    </cofactor>
</comment>
<dbReference type="GO" id="GO:0003723">
    <property type="term" value="F:RNA binding"/>
    <property type="evidence" value="ECO:0007669"/>
    <property type="project" value="TreeGrafter"/>
</dbReference>
<dbReference type="GO" id="GO:0045087">
    <property type="term" value="P:innate immune response"/>
    <property type="evidence" value="ECO:0007669"/>
    <property type="project" value="UniProtKB-UniRule"/>
</dbReference>
<evidence type="ECO:0000256" key="8">
    <source>
        <dbReference type="ARBA" id="ARBA00022588"/>
    </source>
</evidence>
<keyword evidence="6 18" id="KW-0963">Cytoplasm</keyword>
<dbReference type="GO" id="GO:0010526">
    <property type="term" value="P:transposable element silencing"/>
    <property type="evidence" value="ECO:0007669"/>
    <property type="project" value="UniProtKB-UniRule"/>
</dbReference>
<evidence type="ECO:0000256" key="11">
    <source>
        <dbReference type="ARBA" id="ARBA00022801"/>
    </source>
</evidence>
<accession>H0XN38</accession>
<dbReference type="EC" id="3.5.4.-" evidence="18"/>
<dbReference type="PROSITE" id="PS00903">
    <property type="entry name" value="CYT_DCMP_DEAMINASES_1"/>
    <property type="match status" value="1"/>
</dbReference>
<dbReference type="GO" id="GO:1990904">
    <property type="term" value="C:ribonucleoprotein complex"/>
    <property type="evidence" value="ECO:0007669"/>
    <property type="project" value="UniProtKB-UniRule"/>
</dbReference>
<keyword evidence="13 18" id="KW-0391">Immunity</keyword>
<dbReference type="GeneTree" id="ENSGT00940000161999"/>
<dbReference type="SUPFAM" id="SSF53927">
    <property type="entry name" value="Cytidine deaminase-like"/>
    <property type="match status" value="1"/>
</dbReference>
<evidence type="ECO:0000256" key="6">
    <source>
        <dbReference type="ARBA" id="ARBA00022490"/>
    </source>
</evidence>
<dbReference type="FunFam" id="3.40.140.10:FF:000029">
    <property type="entry name" value="DNA dC-&gt;dU-editing enzyme APOBEC-3G"/>
    <property type="match status" value="1"/>
</dbReference>
<dbReference type="HOGENOM" id="CLU_080056_2_0_1"/>
<reference evidence="21" key="1">
    <citation type="submission" date="2011-03" db="EMBL/GenBank/DDBJ databases">
        <title>Version 3 of the genome sequence of Otolemur garnettii (Bushbaby).</title>
        <authorList>
            <consortium name="The Broad Institute Genome Sequencing Platform"/>
            <person name="Di Palma F."/>
            <person name="Johnson J."/>
            <person name="Lander E.S."/>
            <person name="Lindblad-Toh K."/>
            <person name="Jaffe D.B."/>
            <person name="Gnerre S."/>
            <person name="MacCallum I."/>
            <person name="Przybylski D."/>
            <person name="Ribeiro F.J."/>
            <person name="Burton J.N."/>
            <person name="Walker B.J."/>
            <person name="Sharpe T."/>
            <person name="Hall G."/>
        </authorList>
    </citation>
    <scope>NUCLEOTIDE SEQUENCE [LARGE SCALE GENOMIC DNA]</scope>
</reference>
<comment type="domain">
    <text evidence="18">The CMP/dCMP deaminase domain 1 mediates RNA binding, RNA-dependent oligomerization and virion incorporation whereas the CMP/dCMP deaminase domain 2 confers deoxycytidine deaminase activity and substrate sequence specificity.</text>
</comment>
<keyword evidence="9 18" id="KW-0479">Metal-binding</keyword>
<evidence type="ECO:0000256" key="12">
    <source>
        <dbReference type="ARBA" id="ARBA00022833"/>
    </source>
</evidence>
<keyword evidence="14 18" id="KW-0051">Antiviral defense</keyword>
<dbReference type="Gene3D" id="3.40.140.10">
    <property type="entry name" value="Cytidine Deaminase, domain 2"/>
    <property type="match status" value="1"/>
</dbReference>
<dbReference type="InParanoid" id="H0XN38"/>
<dbReference type="OMA" id="GNRWMIL"/>
<comment type="catalytic activity">
    <reaction evidence="17">
        <text>a 2'-deoxycytidine in single-stranded DNA + H2O + H(+) = a 2'-deoxyuridine in single-stranded DNA + NH4(+)</text>
        <dbReference type="Rhea" id="RHEA:50948"/>
        <dbReference type="Rhea" id="RHEA-COMP:12846"/>
        <dbReference type="Rhea" id="RHEA-COMP:12847"/>
        <dbReference type="ChEBI" id="CHEBI:15377"/>
        <dbReference type="ChEBI" id="CHEBI:15378"/>
        <dbReference type="ChEBI" id="CHEBI:28938"/>
        <dbReference type="ChEBI" id="CHEBI:85452"/>
        <dbReference type="ChEBI" id="CHEBI:133902"/>
        <dbReference type="EC" id="3.5.4.38"/>
    </reaction>
</comment>
<dbReference type="STRING" id="30611.ENSOGAP00000017529"/>
<evidence type="ECO:0000256" key="3">
    <source>
        <dbReference type="ARBA" id="ARBA00004201"/>
    </source>
</evidence>